<dbReference type="OrthoDB" id="5989194at2759"/>
<evidence type="ECO:0000313" key="1">
    <source>
        <dbReference type="EMBL" id="CAG4952080.1"/>
    </source>
</evidence>
<organism evidence="1 2">
    <name type="scientific">Parnassius apollo</name>
    <name type="common">Apollo butterfly</name>
    <name type="synonym">Papilio apollo</name>
    <dbReference type="NCBI Taxonomy" id="110799"/>
    <lineage>
        <taxon>Eukaryota</taxon>
        <taxon>Metazoa</taxon>
        <taxon>Ecdysozoa</taxon>
        <taxon>Arthropoda</taxon>
        <taxon>Hexapoda</taxon>
        <taxon>Insecta</taxon>
        <taxon>Pterygota</taxon>
        <taxon>Neoptera</taxon>
        <taxon>Endopterygota</taxon>
        <taxon>Lepidoptera</taxon>
        <taxon>Glossata</taxon>
        <taxon>Ditrysia</taxon>
        <taxon>Papilionoidea</taxon>
        <taxon>Papilionidae</taxon>
        <taxon>Parnassiinae</taxon>
        <taxon>Parnassini</taxon>
        <taxon>Parnassius</taxon>
        <taxon>Parnassius</taxon>
    </lineage>
</organism>
<name>A0A8S3WC71_PARAO</name>
<reference evidence="1" key="1">
    <citation type="submission" date="2021-04" db="EMBL/GenBank/DDBJ databases">
        <authorList>
            <person name="Tunstrom K."/>
        </authorList>
    </citation>
    <scope>NUCLEOTIDE SEQUENCE</scope>
</reference>
<proteinExistence type="predicted"/>
<evidence type="ECO:0000313" key="2">
    <source>
        <dbReference type="Proteomes" id="UP000691718"/>
    </source>
</evidence>
<accession>A0A8S3WC71</accession>
<dbReference type="AlphaFoldDB" id="A0A8S3WC71"/>
<comment type="caution">
    <text evidence="1">The sequence shown here is derived from an EMBL/GenBank/DDBJ whole genome shotgun (WGS) entry which is preliminary data.</text>
</comment>
<protein>
    <submittedName>
        <fullName evidence="1">(apollo) hypothetical protein</fullName>
    </submittedName>
</protein>
<dbReference type="EMBL" id="CAJQZP010000280">
    <property type="protein sequence ID" value="CAG4952080.1"/>
    <property type="molecule type" value="Genomic_DNA"/>
</dbReference>
<sequence length="123" mass="14295">MDLQLQCFNIIKSLCSNYKKDGASGKTEEYLLSRIQSIDDQWIDIEQRHKIVVETVEDKNIDYFTGNVFTKTKELYETTLQSMQYLLLQVRKSKSVHFDPTGMLDGTTDVSVKTLLEQQECNF</sequence>
<keyword evidence="2" id="KW-1185">Reference proteome</keyword>
<dbReference type="Proteomes" id="UP000691718">
    <property type="component" value="Unassembled WGS sequence"/>
</dbReference>
<gene>
    <name evidence="1" type="ORF">PAPOLLO_LOCUS4542</name>
</gene>